<evidence type="ECO:0000256" key="8">
    <source>
        <dbReference type="HAMAP-Rule" id="MF_00147"/>
    </source>
</evidence>
<dbReference type="GO" id="GO:0006094">
    <property type="term" value="P:gluconeogenesis"/>
    <property type="evidence" value="ECO:0007669"/>
    <property type="project" value="UniProtKB-UniRule"/>
</dbReference>
<comment type="catalytic activity">
    <reaction evidence="8 9">
        <text>D-glyceraldehyde 3-phosphate = dihydroxyacetone phosphate</text>
        <dbReference type="Rhea" id="RHEA:18585"/>
        <dbReference type="ChEBI" id="CHEBI:57642"/>
        <dbReference type="ChEBI" id="CHEBI:59776"/>
        <dbReference type="EC" id="5.3.1.1"/>
    </reaction>
</comment>
<accession>A0A1G6SUW1</accession>
<gene>
    <name evidence="8" type="primary">tpiA</name>
    <name evidence="10" type="ORF">SAMN05216576_112147</name>
</gene>
<feature type="binding site" evidence="8">
    <location>
        <begin position="233"/>
        <end position="234"/>
    </location>
    <ligand>
        <name>substrate</name>
    </ligand>
</feature>
<dbReference type="UniPathway" id="UPA00109">
    <property type="reaction ID" value="UER00189"/>
</dbReference>
<dbReference type="InterPro" id="IPR000652">
    <property type="entry name" value="Triosephosphate_isomerase"/>
</dbReference>
<evidence type="ECO:0000256" key="7">
    <source>
        <dbReference type="ARBA" id="ARBA00023235"/>
    </source>
</evidence>
<dbReference type="SUPFAM" id="SSF51351">
    <property type="entry name" value="Triosephosphate isomerase (TIM)"/>
    <property type="match status" value="1"/>
</dbReference>
<dbReference type="PROSITE" id="PS51440">
    <property type="entry name" value="TIM_2"/>
    <property type="match status" value="1"/>
</dbReference>
<comment type="subcellular location">
    <subcellularLocation>
        <location evidence="8 9">Cytoplasm</location>
    </subcellularLocation>
</comment>
<dbReference type="HAMAP" id="MF_00147_B">
    <property type="entry name" value="TIM_B"/>
    <property type="match status" value="1"/>
</dbReference>
<comment type="subunit">
    <text evidence="8 9">Homodimer.</text>
</comment>
<keyword evidence="7 8" id="KW-0413">Isomerase</keyword>
<comment type="pathway">
    <text evidence="1 8 9">Carbohydrate degradation; glycolysis; D-glyceraldehyde 3-phosphate from glycerone phosphate: step 1/1.</text>
</comment>
<dbReference type="GO" id="GO:0019563">
    <property type="term" value="P:glycerol catabolic process"/>
    <property type="evidence" value="ECO:0007669"/>
    <property type="project" value="TreeGrafter"/>
</dbReference>
<keyword evidence="4 8" id="KW-0312">Gluconeogenesis</keyword>
<dbReference type="EC" id="5.3.1.1" evidence="8 9"/>
<dbReference type="GO" id="GO:0006096">
    <property type="term" value="P:glycolytic process"/>
    <property type="evidence" value="ECO:0007669"/>
    <property type="project" value="UniProtKB-UniRule"/>
</dbReference>
<keyword evidence="11" id="KW-1185">Reference proteome</keyword>
<evidence type="ECO:0000313" key="10">
    <source>
        <dbReference type="EMBL" id="SDD20501.1"/>
    </source>
</evidence>
<dbReference type="FunFam" id="3.20.20.70:FF:000016">
    <property type="entry name" value="Triosephosphate isomerase"/>
    <property type="match status" value="1"/>
</dbReference>
<dbReference type="AlphaFoldDB" id="A0A1G6SUW1"/>
<reference evidence="11" key="1">
    <citation type="submission" date="2016-10" db="EMBL/GenBank/DDBJ databases">
        <authorList>
            <person name="Varghese N."/>
            <person name="Submissions S."/>
        </authorList>
    </citation>
    <scope>NUCLEOTIDE SEQUENCE [LARGE SCALE GENOMIC DNA]</scope>
    <source>
        <strain evidence="11">DSM 26382</strain>
    </source>
</reference>
<dbReference type="GO" id="GO:0004807">
    <property type="term" value="F:triose-phosphate isomerase activity"/>
    <property type="evidence" value="ECO:0007669"/>
    <property type="project" value="UniProtKB-UniRule"/>
</dbReference>
<evidence type="ECO:0000256" key="4">
    <source>
        <dbReference type="ARBA" id="ARBA00022432"/>
    </source>
</evidence>
<dbReference type="Pfam" id="PF00121">
    <property type="entry name" value="TIM"/>
    <property type="match status" value="1"/>
</dbReference>
<dbReference type="UniPathway" id="UPA00138"/>
<dbReference type="PANTHER" id="PTHR21139:SF42">
    <property type="entry name" value="TRIOSEPHOSPHATE ISOMERASE"/>
    <property type="match status" value="1"/>
</dbReference>
<evidence type="ECO:0000256" key="1">
    <source>
        <dbReference type="ARBA" id="ARBA00004680"/>
    </source>
</evidence>
<comment type="function">
    <text evidence="8">Involved in the gluconeogenesis. Catalyzes stereospecifically the conversion of dihydroxyacetone phosphate (DHAP) to D-glyceraldehyde-3-phosphate (G3P).</text>
</comment>
<dbReference type="GO" id="GO:0046166">
    <property type="term" value="P:glyceraldehyde-3-phosphate biosynthetic process"/>
    <property type="evidence" value="ECO:0007669"/>
    <property type="project" value="TreeGrafter"/>
</dbReference>
<dbReference type="Gene3D" id="3.20.20.70">
    <property type="entry name" value="Aldolase class I"/>
    <property type="match status" value="1"/>
</dbReference>
<keyword evidence="6 8" id="KW-0324">Glycolysis</keyword>
<dbReference type="InterPro" id="IPR035990">
    <property type="entry name" value="TIM_sf"/>
</dbReference>
<dbReference type="CDD" id="cd00311">
    <property type="entry name" value="TIM"/>
    <property type="match status" value="1"/>
</dbReference>
<sequence length="251" mass="25660">MRRPLVAGNWKMHGTRASVAELIEGVRQQVLPADVDVAVFPSSLHIAQVVEGLNGKAVKVGAQDCAAQVEQGALTGELAVSQLVDGGCELVLVGHSERRLILGESDEVVVRKFAAVQAAGLTPVLCVGETREQREANKTLGVVGGQLAAVIGALGVDVLKNAVVAYEPVWAIGTGLTATPEQAQEVHAAIRAQVAQLDAGVASGLRILYGGSVKAVSAAELFGMQDIDGGLVGGASLNADEFGAICRAAGN</sequence>
<evidence type="ECO:0000256" key="9">
    <source>
        <dbReference type="RuleBase" id="RU363013"/>
    </source>
</evidence>
<dbReference type="InterPro" id="IPR020861">
    <property type="entry name" value="Triosephosphate_isomerase_AS"/>
</dbReference>
<dbReference type="InterPro" id="IPR022896">
    <property type="entry name" value="TrioseP_Isoase_bac/euk"/>
</dbReference>
<proteinExistence type="inferred from homology"/>
<feature type="active site" description="Proton acceptor" evidence="8">
    <location>
        <position position="167"/>
    </location>
</feature>
<feature type="binding site" evidence="8">
    <location>
        <begin position="9"/>
        <end position="11"/>
    </location>
    <ligand>
        <name>substrate</name>
    </ligand>
</feature>
<evidence type="ECO:0000256" key="5">
    <source>
        <dbReference type="ARBA" id="ARBA00022490"/>
    </source>
</evidence>
<evidence type="ECO:0000313" key="11">
    <source>
        <dbReference type="Proteomes" id="UP000199467"/>
    </source>
</evidence>
<dbReference type="GO" id="GO:0005829">
    <property type="term" value="C:cytosol"/>
    <property type="evidence" value="ECO:0007669"/>
    <property type="project" value="TreeGrafter"/>
</dbReference>
<comment type="pathway">
    <text evidence="8 9">Carbohydrate biosynthesis; gluconeogenesis.</text>
</comment>
<dbReference type="Proteomes" id="UP000199467">
    <property type="component" value="Unassembled WGS sequence"/>
</dbReference>
<keyword evidence="5 8" id="KW-0963">Cytoplasm</keyword>
<dbReference type="InterPro" id="IPR013785">
    <property type="entry name" value="Aldolase_TIM"/>
</dbReference>
<comment type="similarity">
    <text evidence="3 8 9">Belongs to the triosephosphate isomerase family.</text>
</comment>
<feature type="binding site" evidence="8">
    <location>
        <position position="212"/>
    </location>
    <ligand>
        <name>substrate</name>
    </ligand>
</feature>
<evidence type="ECO:0000256" key="2">
    <source>
        <dbReference type="ARBA" id="ARBA00004939"/>
    </source>
</evidence>
<evidence type="ECO:0000256" key="3">
    <source>
        <dbReference type="ARBA" id="ARBA00007422"/>
    </source>
</evidence>
<dbReference type="RefSeq" id="WP_004424411.1">
    <property type="nucleotide sequence ID" value="NZ_FMZQ01000012.1"/>
</dbReference>
<dbReference type="NCBIfam" id="TIGR00419">
    <property type="entry name" value="tim"/>
    <property type="match status" value="1"/>
</dbReference>
<evidence type="ECO:0000256" key="6">
    <source>
        <dbReference type="ARBA" id="ARBA00023152"/>
    </source>
</evidence>
<organism evidence="10 11">
    <name type="scientific">Ectopseudomonas chengduensis</name>
    <dbReference type="NCBI Taxonomy" id="489632"/>
    <lineage>
        <taxon>Bacteria</taxon>
        <taxon>Pseudomonadati</taxon>
        <taxon>Pseudomonadota</taxon>
        <taxon>Gammaproteobacteria</taxon>
        <taxon>Pseudomonadales</taxon>
        <taxon>Pseudomonadaceae</taxon>
        <taxon>Ectopseudomonas</taxon>
    </lineage>
</organism>
<feature type="binding site" evidence="8">
    <location>
        <position position="173"/>
    </location>
    <ligand>
        <name>substrate</name>
    </ligand>
</feature>
<protein>
    <recommendedName>
        <fullName evidence="8 9">Triosephosphate isomerase</fullName>
        <shortName evidence="8">TIM</shortName>
        <shortName evidence="8">TPI</shortName>
        <ecNumber evidence="8 9">5.3.1.1</ecNumber>
    </recommendedName>
    <alternativeName>
        <fullName evidence="8">Triose-phosphate isomerase</fullName>
    </alternativeName>
</protein>
<dbReference type="PANTHER" id="PTHR21139">
    <property type="entry name" value="TRIOSEPHOSPHATE ISOMERASE"/>
    <property type="match status" value="1"/>
</dbReference>
<dbReference type="EMBL" id="FMZQ01000012">
    <property type="protein sequence ID" value="SDD20501.1"/>
    <property type="molecule type" value="Genomic_DNA"/>
</dbReference>
<comment type="pathway">
    <text evidence="2">Carbohydrate metabolism; erythritol degradation.</text>
</comment>
<dbReference type="PROSITE" id="PS00171">
    <property type="entry name" value="TIM_1"/>
    <property type="match status" value="1"/>
</dbReference>
<feature type="active site" description="Electrophile" evidence="8">
    <location>
        <position position="95"/>
    </location>
</feature>
<name>A0A1G6SUW1_9GAMM</name>